<dbReference type="SUPFAM" id="SSF75217">
    <property type="entry name" value="alpha/beta knot"/>
    <property type="match status" value="1"/>
</dbReference>
<dbReference type="EMBL" id="CP002637">
    <property type="protein sequence ID" value="AEC00400.1"/>
    <property type="molecule type" value="Genomic_DNA"/>
</dbReference>
<comment type="catalytic activity">
    <reaction evidence="14 15 17">
        <text>guanosine(37) in tRNA + S-adenosyl-L-methionine = N(1)-methylguanosine(37) in tRNA + S-adenosyl-L-homocysteine + H(+)</text>
        <dbReference type="Rhea" id="RHEA:36899"/>
        <dbReference type="Rhea" id="RHEA-COMP:10145"/>
        <dbReference type="Rhea" id="RHEA-COMP:10147"/>
        <dbReference type="ChEBI" id="CHEBI:15378"/>
        <dbReference type="ChEBI" id="CHEBI:57856"/>
        <dbReference type="ChEBI" id="CHEBI:59789"/>
        <dbReference type="ChEBI" id="CHEBI:73542"/>
        <dbReference type="ChEBI" id="CHEBI:74269"/>
        <dbReference type="EC" id="2.1.1.228"/>
    </reaction>
</comment>
<dbReference type="KEGG" id="ssg:Selsp_1442"/>
<evidence type="ECO:0000256" key="5">
    <source>
        <dbReference type="ARBA" id="ARBA00012807"/>
    </source>
</evidence>
<dbReference type="InterPro" id="IPR002649">
    <property type="entry name" value="tRNA_m1G_MeTrfase_TrmD"/>
</dbReference>
<dbReference type="EC" id="2.1.1.228" evidence="5 15"/>
<evidence type="ECO:0000256" key="8">
    <source>
        <dbReference type="ARBA" id="ARBA00022603"/>
    </source>
</evidence>
<comment type="similarity">
    <text evidence="3 15 17">Belongs to the RNA methyltransferase TrmD family.</text>
</comment>
<dbReference type="Gene3D" id="3.40.1280.10">
    <property type="match status" value="1"/>
</dbReference>
<evidence type="ECO:0000256" key="16">
    <source>
        <dbReference type="PIRSR" id="PIRSR000386-1"/>
    </source>
</evidence>
<dbReference type="GO" id="GO:0052906">
    <property type="term" value="F:tRNA (guanine(37)-N1)-methyltransferase activity"/>
    <property type="evidence" value="ECO:0007669"/>
    <property type="project" value="UniProtKB-UniRule"/>
</dbReference>
<feature type="domain" description="tRNA methyltransferase TRMD/TRM10-type" evidence="18">
    <location>
        <begin position="12"/>
        <end position="236"/>
    </location>
</feature>
<evidence type="ECO:0000256" key="12">
    <source>
        <dbReference type="ARBA" id="ARBA00029736"/>
    </source>
</evidence>
<dbReference type="GO" id="GO:0005829">
    <property type="term" value="C:cytosol"/>
    <property type="evidence" value="ECO:0007669"/>
    <property type="project" value="TreeGrafter"/>
</dbReference>
<evidence type="ECO:0000256" key="3">
    <source>
        <dbReference type="ARBA" id="ARBA00007630"/>
    </source>
</evidence>
<dbReference type="Pfam" id="PF01746">
    <property type="entry name" value="tRNA_m1G_MT"/>
    <property type="match status" value="1"/>
</dbReference>
<reference evidence="19 20" key="1">
    <citation type="submission" date="2011-04" db="EMBL/GenBank/DDBJ databases">
        <title>The complete genome of Selenomonas sputigena DSM 20758.</title>
        <authorList>
            <consortium name="US DOE Joint Genome Institute (JGI-PGF)"/>
            <person name="Lucas S."/>
            <person name="Copeland A."/>
            <person name="Lapidus A."/>
            <person name="Bruce D."/>
            <person name="Goodwin L."/>
            <person name="Pitluck S."/>
            <person name="Peters L."/>
            <person name="Kyrpides N."/>
            <person name="Mavromatis K."/>
            <person name="Ivanova N."/>
            <person name="Ovchinnikova G."/>
            <person name="Teshima H."/>
            <person name="Detter J.C."/>
            <person name="Tapia R."/>
            <person name="Han C."/>
            <person name="Land M."/>
            <person name="Hauser L."/>
            <person name="Markowitz V."/>
            <person name="Cheng J.-F."/>
            <person name="Hugenholtz P."/>
            <person name="Woyke T."/>
            <person name="Wu D."/>
            <person name="Gronow S."/>
            <person name="Wellnitz S."/>
            <person name="Schneider S."/>
            <person name="Klenk H.-P."/>
            <person name="Eisen J.A."/>
        </authorList>
    </citation>
    <scope>NUCLEOTIDE SEQUENCE [LARGE SCALE GENOMIC DNA]</scope>
    <source>
        <strain evidence="20">ATCC 35185 / DSM 20758 / VPI D19B-28</strain>
    </source>
</reference>
<evidence type="ECO:0000259" key="18">
    <source>
        <dbReference type="Pfam" id="PF01746"/>
    </source>
</evidence>
<dbReference type="NCBIfam" id="TIGR00088">
    <property type="entry name" value="trmD"/>
    <property type="match status" value="1"/>
</dbReference>
<dbReference type="NCBIfam" id="NF000648">
    <property type="entry name" value="PRK00026.1"/>
    <property type="match status" value="1"/>
</dbReference>
<evidence type="ECO:0000256" key="6">
    <source>
        <dbReference type="ARBA" id="ARBA00014679"/>
    </source>
</evidence>
<dbReference type="HOGENOM" id="CLU_047363_0_1_9"/>
<dbReference type="GO" id="GO:0002939">
    <property type="term" value="P:tRNA N1-guanine methylation"/>
    <property type="evidence" value="ECO:0007669"/>
    <property type="project" value="TreeGrafter"/>
</dbReference>
<dbReference type="PIRSF" id="PIRSF000386">
    <property type="entry name" value="tRNA_mtase"/>
    <property type="match status" value="1"/>
</dbReference>
<comment type="function">
    <text evidence="1 15 17">Specifically methylates guanosine-37 in various tRNAs.</text>
</comment>
<keyword evidence="9 15" id="KW-0808">Transferase</keyword>
<evidence type="ECO:0000256" key="15">
    <source>
        <dbReference type="HAMAP-Rule" id="MF_00605"/>
    </source>
</evidence>
<evidence type="ECO:0000256" key="1">
    <source>
        <dbReference type="ARBA" id="ARBA00002634"/>
    </source>
</evidence>
<evidence type="ECO:0000256" key="7">
    <source>
        <dbReference type="ARBA" id="ARBA00022490"/>
    </source>
</evidence>
<comment type="subcellular location">
    <subcellularLocation>
        <location evidence="2 15 17">Cytoplasm</location>
    </subcellularLocation>
</comment>
<evidence type="ECO:0000256" key="17">
    <source>
        <dbReference type="RuleBase" id="RU003464"/>
    </source>
</evidence>
<feature type="binding site" evidence="15 16">
    <location>
        <begin position="144"/>
        <end position="149"/>
    </location>
    <ligand>
        <name>S-adenosyl-L-methionine</name>
        <dbReference type="ChEBI" id="CHEBI:59789"/>
    </ligand>
</feature>
<dbReference type="Proteomes" id="UP000011124">
    <property type="component" value="Chromosome"/>
</dbReference>
<feature type="binding site" evidence="15 16">
    <location>
        <position position="124"/>
    </location>
    <ligand>
        <name>S-adenosyl-L-methionine</name>
        <dbReference type="ChEBI" id="CHEBI:59789"/>
    </ligand>
</feature>
<gene>
    <name evidence="15" type="primary">trmD</name>
    <name evidence="19" type="ordered locus">Selsp_1442</name>
</gene>
<evidence type="ECO:0000256" key="13">
    <source>
        <dbReference type="ARBA" id="ARBA00033392"/>
    </source>
</evidence>
<dbReference type="FunFam" id="1.10.1270.20:FF:000001">
    <property type="entry name" value="tRNA (guanine-N(1)-)-methyltransferase"/>
    <property type="match status" value="1"/>
</dbReference>
<keyword evidence="11 15" id="KW-0819">tRNA processing</keyword>
<dbReference type="InterPro" id="IPR029028">
    <property type="entry name" value="Alpha/beta_knot_MTases"/>
</dbReference>
<evidence type="ECO:0000313" key="20">
    <source>
        <dbReference type="Proteomes" id="UP000011124"/>
    </source>
</evidence>
<dbReference type="InterPro" id="IPR029026">
    <property type="entry name" value="tRNA_m1G_MTases_N"/>
</dbReference>
<protein>
    <recommendedName>
        <fullName evidence="6 15">tRNA (guanine-N(1)-)-methyltransferase</fullName>
        <ecNumber evidence="5 15">2.1.1.228</ecNumber>
    </recommendedName>
    <alternativeName>
        <fullName evidence="12 15">M1G-methyltransferase</fullName>
    </alternativeName>
    <alternativeName>
        <fullName evidence="13 15">tRNA [GM37] methyltransferase</fullName>
    </alternativeName>
</protein>
<keyword evidence="7 15" id="KW-0963">Cytoplasm</keyword>
<keyword evidence="20" id="KW-1185">Reference proteome</keyword>
<dbReference type="HAMAP" id="MF_00605">
    <property type="entry name" value="TrmD"/>
    <property type="match status" value="1"/>
</dbReference>
<sequence length="261" mass="29499">MSTCRKSWKTVRIDIVTLFPAMFEAVFGESIIKRAREKGLLDIRLTQLRDFAFDKHRQVDDSPFGGGSGMVLKPEPMFRAVRSIVANSALRRRRIVLLCPSGETFTQAKAKELAKEEQLIFLSGHYEGFDARIHAHLADEAISIGDFVLTGGELPAMVVVDAVARMIPGVLGSEESAPTDSFYDGLLEFPQYTRPRIFEGMEVPEVLLSGDHAKIRAWRREESLRITRERRPELLKGAQLTEREKAYLANLMTQEENCEKD</sequence>
<dbReference type="PANTHER" id="PTHR46417">
    <property type="entry name" value="TRNA (GUANINE-N(1)-)-METHYLTRANSFERASE"/>
    <property type="match status" value="1"/>
</dbReference>
<evidence type="ECO:0000256" key="4">
    <source>
        <dbReference type="ARBA" id="ARBA00011738"/>
    </source>
</evidence>
<keyword evidence="8 15" id="KW-0489">Methyltransferase</keyword>
<dbReference type="PANTHER" id="PTHR46417:SF1">
    <property type="entry name" value="TRNA (GUANINE-N(1)-)-METHYLTRANSFERASE"/>
    <property type="match status" value="1"/>
</dbReference>
<dbReference type="FunFam" id="3.40.1280.10:FF:000001">
    <property type="entry name" value="tRNA (guanine-N(1)-)-methyltransferase"/>
    <property type="match status" value="1"/>
</dbReference>
<organism evidence="19 20">
    <name type="scientific">Selenomonas sputigena (strain ATCC 35185 / DSM 20758 / CCUG 44933 / VPI D19B-28)</name>
    <dbReference type="NCBI Taxonomy" id="546271"/>
    <lineage>
        <taxon>Bacteria</taxon>
        <taxon>Bacillati</taxon>
        <taxon>Bacillota</taxon>
        <taxon>Negativicutes</taxon>
        <taxon>Selenomonadales</taxon>
        <taxon>Selenomonadaceae</taxon>
        <taxon>Selenomonas</taxon>
    </lineage>
</organism>
<keyword evidence="10 15" id="KW-0949">S-adenosyl-L-methionine</keyword>
<evidence type="ECO:0000256" key="14">
    <source>
        <dbReference type="ARBA" id="ARBA00047783"/>
    </source>
</evidence>
<dbReference type="InterPro" id="IPR023148">
    <property type="entry name" value="tRNA_m1G_MeTrfase_C_sf"/>
</dbReference>
<dbReference type="AlphaFoldDB" id="F4EUY7"/>
<evidence type="ECO:0000256" key="11">
    <source>
        <dbReference type="ARBA" id="ARBA00022694"/>
    </source>
</evidence>
<comment type="subunit">
    <text evidence="4 15 17">Homodimer.</text>
</comment>
<accession>F4EUY7</accession>
<dbReference type="CDD" id="cd18080">
    <property type="entry name" value="TrmD-like"/>
    <property type="match status" value="1"/>
</dbReference>
<proteinExistence type="inferred from homology"/>
<evidence type="ECO:0000256" key="9">
    <source>
        <dbReference type="ARBA" id="ARBA00022679"/>
    </source>
</evidence>
<evidence type="ECO:0000256" key="10">
    <source>
        <dbReference type="ARBA" id="ARBA00022691"/>
    </source>
</evidence>
<name>F4EUY7_SELS3</name>
<dbReference type="Gene3D" id="1.10.1270.20">
    <property type="entry name" value="tRNA(m1g37)methyltransferase, domain 2"/>
    <property type="match status" value="1"/>
</dbReference>
<dbReference type="InterPro" id="IPR016009">
    <property type="entry name" value="tRNA_MeTrfase_TRMD/TRM10"/>
</dbReference>
<evidence type="ECO:0000256" key="2">
    <source>
        <dbReference type="ARBA" id="ARBA00004496"/>
    </source>
</evidence>
<evidence type="ECO:0000313" key="19">
    <source>
        <dbReference type="EMBL" id="AEC00400.1"/>
    </source>
</evidence>